<feature type="domain" description="Alginate lyase 2" evidence="2">
    <location>
        <begin position="58"/>
        <end position="235"/>
    </location>
</feature>
<dbReference type="PANTHER" id="PTHR33681">
    <property type="entry name" value="BINDING PROTEIN, PUTATIVE, EXPRESSED-RELATED"/>
    <property type="match status" value="1"/>
</dbReference>
<dbReference type="PANTHER" id="PTHR33681:SF15">
    <property type="entry name" value="ALGINATE LYASE 2 DOMAIN-CONTAINING PROTEIN"/>
    <property type="match status" value="1"/>
</dbReference>
<keyword evidence="1" id="KW-0732">Signal</keyword>
<feature type="chain" id="PRO_5042989245" description="Alginate lyase 2 domain-containing protein" evidence="1">
    <location>
        <begin position="26"/>
        <end position="417"/>
    </location>
</feature>
<gene>
    <name evidence="3" type="ORF">U9M48_005104</name>
</gene>
<sequence length="417" mass="46422">MAGSSTSWSSLLLAVAAAAATLCCALLSSSLPCAAAASAAGRSAHLTKGFSRVKLSESQFKVQKPYDVPLHERYEQSGGVRRMWVFATDKPITTKHPGAARTEIKVDRVYSSGLWQLEGDVYVPAGTSGASVMQIFGAATPHASTLMLHVYDGRLTYYHDLTKVVADHVYDRWVRLNVVHDVAAGNVTVFVDGERRLSSRGRGGREHYFKFGVYKQSLHHPSHRMESRWKNVALSESQFVVQKPYDVPLHERYEHSGGVRRMWVFATDKPGSPNHPGGARTEIKVNRVYSSGVWQFEGDVYVPSGTSGASVMQIFGAATHATTLMLHVYDGRLTYYHDLTKVVADRVYDRWVRLNVVHDVAAGNVTVFVDGERRLSARGQGGRTHYFKFGVYKQSHHHPSHRMESRWKNVAVYTRAA</sequence>
<feature type="domain" description="Alginate lyase 2" evidence="2">
    <location>
        <begin position="237"/>
        <end position="413"/>
    </location>
</feature>
<feature type="signal peptide" evidence="1">
    <location>
        <begin position="1"/>
        <end position="25"/>
    </location>
</feature>
<dbReference type="AlphaFoldDB" id="A0AAQ3PLM6"/>
<keyword evidence="4" id="KW-1185">Reference proteome</keyword>
<evidence type="ECO:0000256" key="1">
    <source>
        <dbReference type="SAM" id="SignalP"/>
    </source>
</evidence>
<proteinExistence type="predicted"/>
<accession>A0AAQ3PLM6</accession>
<dbReference type="Pfam" id="PF08787">
    <property type="entry name" value="Alginate_lyase2"/>
    <property type="match status" value="2"/>
</dbReference>
<organism evidence="3 4">
    <name type="scientific">Paspalum notatum var. saurae</name>
    <dbReference type="NCBI Taxonomy" id="547442"/>
    <lineage>
        <taxon>Eukaryota</taxon>
        <taxon>Viridiplantae</taxon>
        <taxon>Streptophyta</taxon>
        <taxon>Embryophyta</taxon>
        <taxon>Tracheophyta</taxon>
        <taxon>Spermatophyta</taxon>
        <taxon>Magnoliopsida</taxon>
        <taxon>Liliopsida</taxon>
        <taxon>Poales</taxon>
        <taxon>Poaceae</taxon>
        <taxon>PACMAD clade</taxon>
        <taxon>Panicoideae</taxon>
        <taxon>Andropogonodae</taxon>
        <taxon>Paspaleae</taxon>
        <taxon>Paspalinae</taxon>
        <taxon>Paspalum</taxon>
    </lineage>
</organism>
<evidence type="ECO:0000313" key="4">
    <source>
        <dbReference type="Proteomes" id="UP001341281"/>
    </source>
</evidence>
<dbReference type="InterPro" id="IPR013320">
    <property type="entry name" value="ConA-like_dom_sf"/>
</dbReference>
<dbReference type="EMBL" id="CP144745">
    <property type="protein sequence ID" value="WVZ54282.1"/>
    <property type="molecule type" value="Genomic_DNA"/>
</dbReference>
<evidence type="ECO:0000259" key="2">
    <source>
        <dbReference type="Pfam" id="PF08787"/>
    </source>
</evidence>
<dbReference type="SUPFAM" id="SSF49899">
    <property type="entry name" value="Concanavalin A-like lectins/glucanases"/>
    <property type="match status" value="2"/>
</dbReference>
<protein>
    <recommendedName>
        <fullName evidence="2">Alginate lyase 2 domain-containing protein</fullName>
    </recommendedName>
</protein>
<dbReference type="Proteomes" id="UP001341281">
    <property type="component" value="Chromosome 01"/>
</dbReference>
<reference evidence="3 4" key="1">
    <citation type="submission" date="2024-02" db="EMBL/GenBank/DDBJ databases">
        <title>High-quality chromosome-scale genome assembly of Pensacola bahiagrass (Paspalum notatum Flugge var. saurae).</title>
        <authorList>
            <person name="Vega J.M."/>
            <person name="Podio M."/>
            <person name="Orjuela J."/>
            <person name="Siena L.A."/>
            <person name="Pessino S.C."/>
            <person name="Combes M.C."/>
            <person name="Mariac C."/>
            <person name="Albertini E."/>
            <person name="Pupilli F."/>
            <person name="Ortiz J.P.A."/>
            <person name="Leblanc O."/>
        </authorList>
    </citation>
    <scope>NUCLEOTIDE SEQUENCE [LARGE SCALE GENOMIC DNA]</scope>
    <source>
        <strain evidence="3">R1</strain>
        <tissue evidence="3">Leaf</tissue>
    </source>
</reference>
<dbReference type="Gene3D" id="2.60.120.200">
    <property type="match status" value="2"/>
</dbReference>
<evidence type="ECO:0000313" key="3">
    <source>
        <dbReference type="EMBL" id="WVZ54282.1"/>
    </source>
</evidence>
<name>A0AAQ3PLM6_PASNO</name>
<dbReference type="InterPro" id="IPR014895">
    <property type="entry name" value="Alginate_lyase_2"/>
</dbReference>